<feature type="domain" description="ELYS-like" evidence="3">
    <location>
        <begin position="648"/>
        <end position="879"/>
    </location>
</feature>
<protein>
    <submittedName>
        <fullName evidence="5">ELYS-like protein</fullName>
    </submittedName>
</protein>
<accession>A0A1Y3BR43</accession>
<dbReference type="OrthoDB" id="6430758at2759"/>
<dbReference type="GO" id="GO:0005634">
    <property type="term" value="C:nucleus"/>
    <property type="evidence" value="ECO:0007669"/>
    <property type="project" value="UniProtKB-SubCell"/>
</dbReference>
<evidence type="ECO:0000256" key="1">
    <source>
        <dbReference type="ARBA" id="ARBA00004123"/>
    </source>
</evidence>
<comment type="subcellular location">
    <subcellularLocation>
        <location evidence="1">Nucleus</location>
    </subcellularLocation>
</comment>
<keyword evidence="6" id="KW-1185">Reference proteome</keyword>
<dbReference type="InterPro" id="IPR036322">
    <property type="entry name" value="WD40_repeat_dom_sf"/>
</dbReference>
<name>A0A1Y3BR43_EURMA</name>
<feature type="non-terminal residue" evidence="5">
    <location>
        <position position="1"/>
    </location>
</feature>
<dbReference type="Pfam" id="PF13934">
    <property type="entry name" value="ELYS"/>
    <property type="match status" value="1"/>
</dbReference>
<evidence type="ECO:0000259" key="4">
    <source>
        <dbReference type="Pfam" id="PF16687"/>
    </source>
</evidence>
<dbReference type="Pfam" id="PF16687">
    <property type="entry name" value="ELYS-bb"/>
    <property type="match status" value="2"/>
</dbReference>
<sequence length="941" mass="108945">SSNFRHPYKLIVFLSLSNGQNYICLLDIRLNSILNTIDFPFNITYAEVVLSGHKDNVKNMPLINELCFMNGCLAIGCEGGLVFFIDLILDSYSPEPLIPKKISIITPNSTHMDMNNKRRTAIFHNQVLCITLNTEAKNKGKFNYRADDGTIMASYLQSQVYVSAIHYIPQLSVICVGYNFGGFHLYDMQKFKLECSCSVDPDLLPVISFSFQSPENDPKNYSYLWVVRGFPYRVPNIYGTHSPVGLSSAFIYLLCYQNRKTIENYGILYDTSRLIDMFTIQQILPVSKTIEDEETLINPIDYNYLIIAWEASTGKNQESSFYFCLFDLNQWYKSQMTKSFCIDQNDLCPFISLYSLNTLSKMFRHNIIQAIYLPSISISKFSSNMFYSEIHSYPVSISFNMTIASTSQLCNVSFNGIQKRLLSTLNSSNFQDIMGNCHDIVAKCHKYGLISGEYPSTDEQLSSETDSKLFEIMNVALENNLNFLLMNFTQKNSLYTDGSHWKLLLDWIWTKVESIKNSIDILVAPLFDSSGTNVSRHDIAKLVCYESHLETLAVLLKQLLLNCTKNSNLGFDKLRARIEIVNLIQNYLKFVLFFENFGFLPECQDSENVDGDENRSKYSYLKTAEFYCKRRDGLMAANKNFFKSKHILLIDILVKHLEPYLGSIWNDKESKNLYPPQNLSSLCKIFLLDDVPLIYKQSIVLYFFYDLCDNICENGITQKLSGLISTMDIEQGLQYFIEGLWFLDHQQYDRALQSFTHPVVTSSLNHFKIYIALFNDLMQRIIELFLFEDQHHKALTMTMNCNHIIVDREQNENLYIQILLLNGNLSSALEFQRQRRSDSNSYHLLYKLFFVCEKMNTLIQVCRLPLDDFEEEVFIEYLINSNHSTSKMILVLYFILNNKLIEAINIVKQFEHEFHFEEENKNIMNLIDAYVTILPSSTLDL</sequence>
<dbReference type="InterPro" id="IPR052620">
    <property type="entry name" value="ELYS/MEL-28_NucAsmblyFactor"/>
</dbReference>
<dbReference type="SUPFAM" id="SSF50978">
    <property type="entry name" value="WD40 repeat-like"/>
    <property type="match status" value="1"/>
</dbReference>
<organism evidence="5 6">
    <name type="scientific">Euroglyphus maynei</name>
    <name type="common">Mayne's house dust mite</name>
    <dbReference type="NCBI Taxonomy" id="6958"/>
    <lineage>
        <taxon>Eukaryota</taxon>
        <taxon>Metazoa</taxon>
        <taxon>Ecdysozoa</taxon>
        <taxon>Arthropoda</taxon>
        <taxon>Chelicerata</taxon>
        <taxon>Arachnida</taxon>
        <taxon>Acari</taxon>
        <taxon>Acariformes</taxon>
        <taxon>Sarcoptiformes</taxon>
        <taxon>Astigmata</taxon>
        <taxon>Psoroptidia</taxon>
        <taxon>Analgoidea</taxon>
        <taxon>Pyroglyphidae</taxon>
        <taxon>Pyroglyphinae</taxon>
        <taxon>Euroglyphus</taxon>
    </lineage>
</organism>
<proteinExistence type="predicted"/>
<gene>
    <name evidence="5" type="ORF">BLA29_001909</name>
</gene>
<feature type="non-terminal residue" evidence="5">
    <location>
        <position position="941"/>
    </location>
</feature>
<feature type="domain" description="ELYS beta-propeller" evidence="4">
    <location>
        <begin position="273"/>
        <end position="382"/>
    </location>
</feature>
<evidence type="ECO:0000313" key="5">
    <source>
        <dbReference type="EMBL" id="OTF82514.1"/>
    </source>
</evidence>
<dbReference type="AlphaFoldDB" id="A0A1Y3BR43"/>
<dbReference type="EMBL" id="MUJZ01008117">
    <property type="protein sequence ID" value="OTF82514.1"/>
    <property type="molecule type" value="Genomic_DNA"/>
</dbReference>
<evidence type="ECO:0000256" key="2">
    <source>
        <dbReference type="ARBA" id="ARBA00023242"/>
    </source>
</evidence>
<evidence type="ECO:0000259" key="3">
    <source>
        <dbReference type="Pfam" id="PF13934"/>
    </source>
</evidence>
<dbReference type="PANTHER" id="PTHR21583:SF8">
    <property type="entry name" value="PROTEIN ELYS"/>
    <property type="match status" value="1"/>
</dbReference>
<dbReference type="Proteomes" id="UP000194236">
    <property type="component" value="Unassembled WGS sequence"/>
</dbReference>
<feature type="domain" description="ELYS beta-propeller" evidence="4">
    <location>
        <begin position="12"/>
        <end position="229"/>
    </location>
</feature>
<comment type="caution">
    <text evidence="5">The sequence shown here is derived from an EMBL/GenBank/DDBJ whole genome shotgun (WGS) entry which is preliminary data.</text>
</comment>
<keyword evidence="2" id="KW-0539">Nucleus</keyword>
<dbReference type="InterPro" id="IPR025151">
    <property type="entry name" value="ELYS_dom"/>
</dbReference>
<dbReference type="PANTHER" id="PTHR21583">
    <property type="entry name" value="ELYS PROTEIN"/>
    <property type="match status" value="1"/>
</dbReference>
<dbReference type="InterPro" id="IPR032040">
    <property type="entry name" value="ELYS-bb"/>
</dbReference>
<reference evidence="5 6" key="1">
    <citation type="submission" date="2017-03" db="EMBL/GenBank/DDBJ databases">
        <title>Genome Survey of Euroglyphus maynei.</title>
        <authorList>
            <person name="Arlian L.G."/>
            <person name="Morgan M.S."/>
            <person name="Rider S.D."/>
        </authorList>
    </citation>
    <scope>NUCLEOTIDE SEQUENCE [LARGE SCALE GENOMIC DNA]</scope>
    <source>
        <strain evidence="5">Arlian Lab</strain>
        <tissue evidence="5">Whole body</tissue>
    </source>
</reference>
<evidence type="ECO:0000313" key="6">
    <source>
        <dbReference type="Proteomes" id="UP000194236"/>
    </source>
</evidence>